<sequence>MEIQMRDRGRYMDGETPRNVMLSVYPSGGEEKVSGFGMVREPGLASWKYFTYPLSALRGIKIQRNHAIWLCLDFLDEGRTETVCLPGLSNVSEVERILRQYLAEKEGASAAGEAPAPAQGADAGKEPSAPAAAGPERHRKDSDPTGTASYFVTEAVKEAIGLYRYPAYALHRDGESVAALYRDSGGSLCFLGADGTYKKEDRRVIEARHIHYFGPAGQAEGSKEAAARIPVDLSWIPHPEAYFLYWEEMGRRAAAGEKLSGILLHYFDPKESRCGDLLLPEGVLSFLREHYPEKDYGRQSAAKRETIEGKKAAASADEAAAENKNPGTGPIEQAGSGKEEVKAAVSKAVETSVSRAGSAQGAKADSGAKTASQVGSGGGFGTDFRQRADAVSEKGAGQGFRTSNADSRQTPSALSGAGKSSLTAGEVSGRGLGASSKDSARTMNFARMGKEASKPSAAPAARTAAPVYEKPSYAKASEAFEKEFPGWEPVSREKGGFVSAGAVEGQPDSAPFEEAGPVPERPTVSVQKASHETNEASGTLKSAGSRQGIAAEERKSPLGAEIGQQDASAAADGPAFGDAVGSGGGCPLAHGLHDPNPGGKLTVSQYWDLAKELKKLWDDGFIDEAEYRRVKRGLLDRT</sequence>
<dbReference type="Proteomes" id="UP000610760">
    <property type="component" value="Unassembled WGS sequence"/>
</dbReference>
<evidence type="ECO:0000313" key="2">
    <source>
        <dbReference type="EMBL" id="MBC8560322.1"/>
    </source>
</evidence>
<accession>A0A926E3E6</accession>
<organism evidence="2 3">
    <name type="scientific">Fumia xinanensis</name>
    <dbReference type="NCBI Taxonomy" id="2763659"/>
    <lineage>
        <taxon>Bacteria</taxon>
        <taxon>Bacillati</taxon>
        <taxon>Bacillota</taxon>
        <taxon>Clostridia</taxon>
        <taxon>Eubacteriales</taxon>
        <taxon>Oscillospiraceae</taxon>
        <taxon>Fumia</taxon>
    </lineage>
</organism>
<comment type="caution">
    <text evidence="2">The sequence shown here is derived from an EMBL/GenBank/DDBJ whole genome shotgun (WGS) entry which is preliminary data.</text>
</comment>
<dbReference type="EMBL" id="JACRSV010000002">
    <property type="protein sequence ID" value="MBC8560322.1"/>
    <property type="molecule type" value="Genomic_DNA"/>
</dbReference>
<reference evidence="2" key="1">
    <citation type="submission" date="2020-08" db="EMBL/GenBank/DDBJ databases">
        <title>Genome public.</title>
        <authorList>
            <person name="Liu C."/>
            <person name="Sun Q."/>
        </authorList>
    </citation>
    <scope>NUCLEOTIDE SEQUENCE</scope>
    <source>
        <strain evidence="2">NSJ-33</strain>
    </source>
</reference>
<feature type="region of interest" description="Disordered" evidence="1">
    <location>
        <begin position="108"/>
        <end position="147"/>
    </location>
</feature>
<evidence type="ECO:0000313" key="3">
    <source>
        <dbReference type="Proteomes" id="UP000610760"/>
    </source>
</evidence>
<dbReference type="AlphaFoldDB" id="A0A926E3E6"/>
<feature type="region of interest" description="Disordered" evidence="1">
    <location>
        <begin position="317"/>
        <end position="471"/>
    </location>
</feature>
<feature type="compositionally biased region" description="Polar residues" evidence="1">
    <location>
        <begin position="400"/>
        <end position="423"/>
    </location>
</feature>
<feature type="compositionally biased region" description="Low complexity" evidence="1">
    <location>
        <begin position="454"/>
        <end position="466"/>
    </location>
</feature>
<gene>
    <name evidence="2" type="ORF">H8710_09620</name>
</gene>
<feature type="region of interest" description="Disordered" evidence="1">
    <location>
        <begin position="500"/>
        <end position="584"/>
    </location>
</feature>
<dbReference type="RefSeq" id="WP_249295304.1">
    <property type="nucleotide sequence ID" value="NZ_JACRSV010000002.1"/>
</dbReference>
<keyword evidence="3" id="KW-1185">Reference proteome</keyword>
<proteinExistence type="predicted"/>
<name>A0A926E3E6_9FIRM</name>
<protein>
    <submittedName>
        <fullName evidence="2">Uncharacterized protein</fullName>
    </submittedName>
</protein>
<feature type="compositionally biased region" description="Polar residues" evidence="1">
    <location>
        <begin position="535"/>
        <end position="545"/>
    </location>
</feature>
<evidence type="ECO:0000256" key="1">
    <source>
        <dbReference type="SAM" id="MobiDB-lite"/>
    </source>
</evidence>
<feature type="compositionally biased region" description="Low complexity" evidence="1">
    <location>
        <begin position="108"/>
        <end position="122"/>
    </location>
</feature>